<accession>A0A2R8BKQ2</accession>
<proteinExistence type="predicted"/>
<sequence length="95" mass="10303">MGPTEAVLSDGGLLCRDRGAHFVLGPSDGLKHSAVEGVRARYVRAVDGHAEATVRAIFEAAFLFACFRVHVLEAVKDFDGAQMSFDSTFEKFQVV</sequence>
<name>A0A2R8BKQ2_9RHOB</name>
<evidence type="ECO:0000313" key="2">
    <source>
        <dbReference type="Proteomes" id="UP000244924"/>
    </source>
</evidence>
<protein>
    <submittedName>
        <fullName evidence="1">Uncharacterized protein</fullName>
    </submittedName>
</protein>
<evidence type="ECO:0000313" key="1">
    <source>
        <dbReference type="EMBL" id="SPH23929.1"/>
    </source>
</evidence>
<dbReference type="AlphaFoldDB" id="A0A2R8BKQ2"/>
<dbReference type="Proteomes" id="UP000244924">
    <property type="component" value="Unassembled WGS sequence"/>
</dbReference>
<keyword evidence="2" id="KW-1185">Reference proteome</keyword>
<reference evidence="1 2" key="1">
    <citation type="submission" date="2018-03" db="EMBL/GenBank/DDBJ databases">
        <authorList>
            <person name="Keele B.F."/>
        </authorList>
    </citation>
    <scope>NUCLEOTIDE SEQUENCE [LARGE SCALE GENOMIC DNA]</scope>
    <source>
        <strain evidence="1 2">CECT 8626</strain>
    </source>
</reference>
<gene>
    <name evidence="1" type="ORF">DEA8626_03006</name>
</gene>
<dbReference type="EMBL" id="OMOQ01000002">
    <property type="protein sequence ID" value="SPH23929.1"/>
    <property type="molecule type" value="Genomic_DNA"/>
</dbReference>
<organism evidence="1 2">
    <name type="scientific">Albidovulum aquaemixtae</name>
    <dbReference type="NCBI Taxonomy" id="1542388"/>
    <lineage>
        <taxon>Bacteria</taxon>
        <taxon>Pseudomonadati</taxon>
        <taxon>Pseudomonadota</taxon>
        <taxon>Alphaproteobacteria</taxon>
        <taxon>Rhodobacterales</taxon>
        <taxon>Paracoccaceae</taxon>
        <taxon>Albidovulum</taxon>
    </lineage>
</organism>